<keyword evidence="13" id="KW-1133">Transmembrane helix</keyword>
<dbReference type="InterPro" id="IPR013656">
    <property type="entry name" value="PAS_4"/>
</dbReference>
<dbReference type="PANTHER" id="PTHR43065:SF34">
    <property type="entry name" value="SPORULATION KINASE A"/>
    <property type="match status" value="1"/>
</dbReference>
<keyword evidence="6" id="KW-0808">Transferase</keyword>
<keyword evidence="8" id="KW-0418">Kinase</keyword>
<proteinExistence type="predicted"/>
<dbReference type="OrthoDB" id="9815750at2"/>
<dbReference type="InterPro" id="IPR000700">
    <property type="entry name" value="PAS-assoc_C"/>
</dbReference>
<dbReference type="CDD" id="cd00130">
    <property type="entry name" value="PAS"/>
    <property type="match status" value="1"/>
</dbReference>
<evidence type="ECO:0000256" key="5">
    <source>
        <dbReference type="ARBA" id="ARBA00022553"/>
    </source>
</evidence>
<evidence type="ECO:0000256" key="10">
    <source>
        <dbReference type="ARBA" id="ARBA00022969"/>
    </source>
</evidence>
<dbReference type="EC" id="2.7.13.3" evidence="3"/>
<dbReference type="InterPro" id="IPR035965">
    <property type="entry name" value="PAS-like_dom_sf"/>
</dbReference>
<dbReference type="PROSITE" id="PS50885">
    <property type="entry name" value="HAMP"/>
    <property type="match status" value="1"/>
</dbReference>
<evidence type="ECO:0000256" key="11">
    <source>
        <dbReference type="ARBA" id="ARBA00023012"/>
    </source>
</evidence>
<dbReference type="Pfam" id="PF02518">
    <property type="entry name" value="HATPase_c"/>
    <property type="match status" value="1"/>
</dbReference>
<dbReference type="GO" id="GO:0005886">
    <property type="term" value="C:plasma membrane"/>
    <property type="evidence" value="ECO:0007669"/>
    <property type="project" value="UniProtKB-SubCell"/>
</dbReference>
<dbReference type="InterPro" id="IPR003661">
    <property type="entry name" value="HisK_dim/P_dom"/>
</dbReference>
<dbReference type="STRING" id="1045775.SAMN05216378_5511"/>
<keyword evidence="11" id="KW-0902">Two-component regulatory system</keyword>
<evidence type="ECO:0000259" key="17">
    <source>
        <dbReference type="PROSITE" id="PS50885"/>
    </source>
</evidence>
<evidence type="ECO:0000256" key="1">
    <source>
        <dbReference type="ARBA" id="ARBA00000085"/>
    </source>
</evidence>
<dbReference type="SMART" id="SM00091">
    <property type="entry name" value="PAS"/>
    <property type="match status" value="1"/>
</dbReference>
<keyword evidence="4" id="KW-1003">Cell membrane</keyword>
<dbReference type="Pfam" id="PF00512">
    <property type="entry name" value="HisKA"/>
    <property type="match status" value="1"/>
</dbReference>
<keyword evidence="10" id="KW-0749">Sporulation</keyword>
<dbReference type="GO" id="GO:0030435">
    <property type="term" value="P:sporulation resulting in formation of a cellular spore"/>
    <property type="evidence" value="ECO:0007669"/>
    <property type="project" value="UniProtKB-KW"/>
</dbReference>
<dbReference type="SMART" id="SM00304">
    <property type="entry name" value="HAMP"/>
    <property type="match status" value="1"/>
</dbReference>
<dbReference type="PROSITE" id="PS50109">
    <property type="entry name" value="HIS_KIN"/>
    <property type="match status" value="1"/>
</dbReference>
<feature type="domain" description="Histidine kinase" evidence="14">
    <location>
        <begin position="549"/>
        <end position="753"/>
    </location>
</feature>
<keyword evidence="7" id="KW-0547">Nucleotide-binding</keyword>
<dbReference type="InterPro" id="IPR000014">
    <property type="entry name" value="PAS"/>
</dbReference>
<dbReference type="PANTHER" id="PTHR43065">
    <property type="entry name" value="SENSOR HISTIDINE KINASE"/>
    <property type="match status" value="1"/>
</dbReference>
<sequence length="753" mass="84092">MSIKTKLAWFISLTVIVILSLNLSIYYFSTSSQLKKEAEQQMIGIAKQIGGTLDAAQKSKQLIEDSVGEKLRLAAISAQMRLDPDIANVSNEQLDRLSRDLGVDYITLWAKDGDDITAQKSSNPKAIGASSKALGYWYTAFSQLFELRQVIIPQGQKLNHFWSPPITIIPSDLNDVNKLGFYYNDKYNYLINPIVHAGAFYNLENLKSSDAIAQQIIDDNPSILEVSGFNPAFYKDPQVLVLNESVPPYKLDNKSMIFGQYNYIDIHDYTNLMKADQTGRIITTKAKILGHKVMKSFIPMSGTSKSVIVVNFNYAAIKEPLYHQLLIQVLISLGLMAAVVVSSSFIAGLMIRTLQLIFNRMNEISRGNFGEQIIIDSNNEFGTLASQVNAMSSNLYSYQTQLTAAAKELLHTQQYLESFVNNTSDAIHVVDLEGRTIDVNKAFETMFGWTQAEAVGQKLPMFTSELLIDLREKGELVLNGGEVTDYEIMLYGKNGMPVEVSITLSGIRDEQGRMVAYASIARDIAERKRTEEILRRSEKLSVVGQLAAGVAHEVRNPLTTLRGFVQLLQKDAKLDKSYLNIMLSELDRINLIVSEFLVFAKPQADRYQEADLYTVMNDIVVLLDSEANIHNVQMITRLDAGIPPLMCESNQLKQVLVNVMKNGMEAMPDGGELTLELVRESEQVILIRIKDQGIGIPEEDLARLGEPFFTRKTEGNGLGLMISQQIIQNHNGNMQYSSQLGAGTCVEIRIPLY</sequence>
<dbReference type="SMART" id="SM00388">
    <property type="entry name" value="HisKA"/>
    <property type="match status" value="1"/>
</dbReference>
<gene>
    <name evidence="18" type="ORF">SAMN05216378_5511</name>
</gene>
<feature type="transmembrane region" description="Helical" evidence="13">
    <location>
        <begin position="7"/>
        <end position="28"/>
    </location>
</feature>
<feature type="transmembrane region" description="Helical" evidence="13">
    <location>
        <begin position="325"/>
        <end position="351"/>
    </location>
</feature>
<dbReference type="PROSITE" id="PS50113">
    <property type="entry name" value="PAC"/>
    <property type="match status" value="1"/>
</dbReference>
<evidence type="ECO:0000256" key="13">
    <source>
        <dbReference type="SAM" id="Phobius"/>
    </source>
</evidence>
<dbReference type="SUPFAM" id="SSF47384">
    <property type="entry name" value="Homodimeric domain of signal transducing histidine kinase"/>
    <property type="match status" value="1"/>
</dbReference>
<dbReference type="InterPro" id="IPR003660">
    <property type="entry name" value="HAMP_dom"/>
</dbReference>
<dbReference type="PROSITE" id="PS50112">
    <property type="entry name" value="PAS"/>
    <property type="match status" value="1"/>
</dbReference>
<organism evidence="18 19">
    <name type="scientific">Paenibacillus catalpae</name>
    <dbReference type="NCBI Taxonomy" id="1045775"/>
    <lineage>
        <taxon>Bacteria</taxon>
        <taxon>Bacillati</taxon>
        <taxon>Bacillota</taxon>
        <taxon>Bacilli</taxon>
        <taxon>Bacillales</taxon>
        <taxon>Paenibacillaceae</taxon>
        <taxon>Paenibacillus</taxon>
    </lineage>
</organism>
<evidence type="ECO:0000256" key="2">
    <source>
        <dbReference type="ARBA" id="ARBA00004651"/>
    </source>
</evidence>
<dbReference type="InterPro" id="IPR036097">
    <property type="entry name" value="HisK_dim/P_sf"/>
</dbReference>
<dbReference type="CDD" id="cd06225">
    <property type="entry name" value="HAMP"/>
    <property type="match status" value="1"/>
</dbReference>
<dbReference type="InterPro" id="IPR036890">
    <property type="entry name" value="HATPase_C_sf"/>
</dbReference>
<keyword evidence="9" id="KW-0067">ATP-binding</keyword>
<accession>A0A1I2GX28</accession>
<keyword evidence="5" id="KW-0597">Phosphoprotein</keyword>
<dbReference type="CDD" id="cd00082">
    <property type="entry name" value="HisKA"/>
    <property type="match status" value="1"/>
</dbReference>
<dbReference type="Proteomes" id="UP000198855">
    <property type="component" value="Unassembled WGS sequence"/>
</dbReference>
<evidence type="ECO:0000256" key="3">
    <source>
        <dbReference type="ARBA" id="ARBA00012438"/>
    </source>
</evidence>
<dbReference type="Pfam" id="PF00672">
    <property type="entry name" value="HAMP"/>
    <property type="match status" value="1"/>
</dbReference>
<keyword evidence="19" id="KW-1185">Reference proteome</keyword>
<dbReference type="GO" id="GO:0005524">
    <property type="term" value="F:ATP binding"/>
    <property type="evidence" value="ECO:0007669"/>
    <property type="project" value="UniProtKB-KW"/>
</dbReference>
<dbReference type="GO" id="GO:0000155">
    <property type="term" value="F:phosphorelay sensor kinase activity"/>
    <property type="evidence" value="ECO:0007669"/>
    <property type="project" value="InterPro"/>
</dbReference>
<evidence type="ECO:0000256" key="7">
    <source>
        <dbReference type="ARBA" id="ARBA00022741"/>
    </source>
</evidence>
<evidence type="ECO:0000256" key="8">
    <source>
        <dbReference type="ARBA" id="ARBA00022777"/>
    </source>
</evidence>
<dbReference type="AlphaFoldDB" id="A0A1I2GX28"/>
<dbReference type="SUPFAM" id="SSF55874">
    <property type="entry name" value="ATPase domain of HSP90 chaperone/DNA topoisomerase II/histidine kinase"/>
    <property type="match status" value="1"/>
</dbReference>
<dbReference type="SUPFAM" id="SSF55785">
    <property type="entry name" value="PYP-like sensor domain (PAS domain)"/>
    <property type="match status" value="1"/>
</dbReference>
<comment type="catalytic activity">
    <reaction evidence="1">
        <text>ATP + protein L-histidine = ADP + protein N-phospho-L-histidine.</text>
        <dbReference type="EC" id="2.7.13.3"/>
    </reaction>
</comment>
<dbReference type="InterPro" id="IPR003594">
    <property type="entry name" value="HATPase_dom"/>
</dbReference>
<name>A0A1I2GX28_9BACL</name>
<dbReference type="NCBIfam" id="TIGR00229">
    <property type="entry name" value="sensory_box"/>
    <property type="match status" value="1"/>
</dbReference>
<dbReference type="Gene3D" id="1.10.287.130">
    <property type="match status" value="1"/>
</dbReference>
<dbReference type="Gene3D" id="6.10.340.10">
    <property type="match status" value="1"/>
</dbReference>
<dbReference type="SUPFAM" id="SSF158472">
    <property type="entry name" value="HAMP domain-like"/>
    <property type="match status" value="1"/>
</dbReference>
<dbReference type="FunFam" id="1.10.287.130:FF:000040">
    <property type="entry name" value="PAS domain-containing sensor histidine kinase"/>
    <property type="match status" value="1"/>
</dbReference>
<comment type="subcellular location">
    <subcellularLocation>
        <location evidence="2">Cell membrane</location>
        <topology evidence="2">Multi-pass membrane protein</topology>
    </subcellularLocation>
</comment>
<dbReference type="Gene3D" id="3.30.565.10">
    <property type="entry name" value="Histidine kinase-like ATPase, C-terminal domain"/>
    <property type="match status" value="1"/>
</dbReference>
<dbReference type="InterPro" id="IPR004358">
    <property type="entry name" value="Sig_transdc_His_kin-like_C"/>
</dbReference>
<dbReference type="InterPro" id="IPR005467">
    <property type="entry name" value="His_kinase_dom"/>
</dbReference>
<evidence type="ECO:0000256" key="4">
    <source>
        <dbReference type="ARBA" id="ARBA00022475"/>
    </source>
</evidence>
<feature type="domain" description="PAS" evidence="15">
    <location>
        <begin position="412"/>
        <end position="481"/>
    </location>
</feature>
<dbReference type="PRINTS" id="PR00344">
    <property type="entry name" value="BCTRLSENSOR"/>
</dbReference>
<feature type="domain" description="HAMP" evidence="17">
    <location>
        <begin position="359"/>
        <end position="400"/>
    </location>
</feature>
<dbReference type="RefSeq" id="WP_091189763.1">
    <property type="nucleotide sequence ID" value="NZ_FOMT01000006.1"/>
</dbReference>
<dbReference type="Gene3D" id="3.30.450.20">
    <property type="entry name" value="PAS domain"/>
    <property type="match status" value="1"/>
</dbReference>
<dbReference type="Pfam" id="PF08448">
    <property type="entry name" value="PAS_4"/>
    <property type="match status" value="1"/>
</dbReference>
<evidence type="ECO:0000259" key="16">
    <source>
        <dbReference type="PROSITE" id="PS50113"/>
    </source>
</evidence>
<keyword evidence="13" id="KW-0812">Transmembrane</keyword>
<evidence type="ECO:0000259" key="14">
    <source>
        <dbReference type="PROSITE" id="PS50109"/>
    </source>
</evidence>
<evidence type="ECO:0000256" key="6">
    <source>
        <dbReference type="ARBA" id="ARBA00022679"/>
    </source>
</evidence>
<evidence type="ECO:0000313" key="18">
    <source>
        <dbReference type="EMBL" id="SFF21690.1"/>
    </source>
</evidence>
<feature type="domain" description="PAC" evidence="16">
    <location>
        <begin position="484"/>
        <end position="536"/>
    </location>
</feature>
<reference evidence="19" key="1">
    <citation type="submission" date="2016-10" db="EMBL/GenBank/DDBJ databases">
        <authorList>
            <person name="Varghese N."/>
            <person name="Submissions S."/>
        </authorList>
    </citation>
    <scope>NUCLEOTIDE SEQUENCE [LARGE SCALE GENOMIC DNA]</scope>
    <source>
        <strain evidence="19">CGMCC 1.10784</strain>
    </source>
</reference>
<evidence type="ECO:0000259" key="15">
    <source>
        <dbReference type="PROSITE" id="PS50112"/>
    </source>
</evidence>
<keyword evidence="12 13" id="KW-0472">Membrane</keyword>
<protein>
    <recommendedName>
        <fullName evidence="3">histidine kinase</fullName>
        <ecNumber evidence="3">2.7.13.3</ecNumber>
    </recommendedName>
</protein>
<evidence type="ECO:0000256" key="9">
    <source>
        <dbReference type="ARBA" id="ARBA00022840"/>
    </source>
</evidence>
<dbReference type="SMART" id="SM00387">
    <property type="entry name" value="HATPase_c"/>
    <property type="match status" value="1"/>
</dbReference>
<dbReference type="EMBL" id="FOMT01000006">
    <property type="protein sequence ID" value="SFF21690.1"/>
    <property type="molecule type" value="Genomic_DNA"/>
</dbReference>
<evidence type="ECO:0000313" key="19">
    <source>
        <dbReference type="Proteomes" id="UP000198855"/>
    </source>
</evidence>
<evidence type="ECO:0000256" key="12">
    <source>
        <dbReference type="ARBA" id="ARBA00023136"/>
    </source>
</evidence>